<dbReference type="GO" id="GO:0051539">
    <property type="term" value="F:4 iron, 4 sulfur cluster binding"/>
    <property type="evidence" value="ECO:0007669"/>
    <property type="project" value="UniProtKB-UniRule"/>
</dbReference>
<reference evidence="16 17" key="1">
    <citation type="submission" date="2015-05" db="EMBL/GenBank/DDBJ databases">
        <title>Whole genome sequence and identification of bacterial endophytes from Costus igneus.</title>
        <authorList>
            <person name="Lee Y.P."/>
            <person name="Gan H.M."/>
            <person name="Eng W."/>
            <person name="Wheatley M.S."/>
            <person name="Caraballo A."/>
            <person name="Polter S."/>
            <person name="Savka M.A."/>
            <person name="Hudson A.O."/>
        </authorList>
    </citation>
    <scope>NUCLEOTIDE SEQUENCE [LARGE SCALE GENOMIC DNA]</scope>
    <source>
        <strain evidence="16 17">RIT379</strain>
    </source>
</reference>
<dbReference type="AlphaFoldDB" id="A0A0J1IGJ0"/>
<dbReference type="InterPro" id="IPR007197">
    <property type="entry name" value="rSAM"/>
</dbReference>
<dbReference type="Gene3D" id="3.20.20.70">
    <property type="entry name" value="Aldolase class I"/>
    <property type="match status" value="1"/>
</dbReference>
<dbReference type="SFLD" id="SFLDG01118">
    <property type="entry name" value="activating_enzymes__group_2"/>
    <property type="match status" value="1"/>
</dbReference>
<dbReference type="PROSITE" id="PS01087">
    <property type="entry name" value="RADICAL_ACTIVATING"/>
    <property type="match status" value="1"/>
</dbReference>
<keyword evidence="9 14" id="KW-0479">Metal-binding</keyword>
<dbReference type="OrthoDB" id="9782387at2"/>
<dbReference type="EMBL" id="LDPH01000018">
    <property type="protein sequence ID" value="KLV25066.1"/>
    <property type="molecule type" value="Genomic_DNA"/>
</dbReference>
<sequence length="243" mass="27285">MNGNIHSIETFGTVDGPGIRYVVFTQGCLLRCQFCHNADTWEIGTGKQMSVMDIINDLKTYLPFIEPSGGGITVSGGEPLLQIPFLIELFKECKKLGIHTTIDSSGGCYSKAPSFQTQLDELMQYTDLVLLDLKHIDRKKHIKLTGMGNDHILDFAAYLSNKKVPIWVRHVLVPTINDTEEDLTRLSDFIATLENVEKIDILPYHKLGVYKWENLGLEYPLKGIEPPTQESVDFAAAILNRTM</sequence>
<dbReference type="SFLD" id="SFLDS00029">
    <property type="entry name" value="Radical_SAM"/>
    <property type="match status" value="1"/>
</dbReference>
<dbReference type="Proteomes" id="UP000036045">
    <property type="component" value="Unassembled WGS sequence"/>
</dbReference>
<evidence type="ECO:0000256" key="11">
    <source>
        <dbReference type="ARBA" id="ARBA00023004"/>
    </source>
</evidence>
<keyword evidence="16" id="KW-0456">Lyase</keyword>
<keyword evidence="6 14" id="KW-0004">4Fe-4S</keyword>
<keyword evidence="10 14" id="KW-0560">Oxidoreductase</keyword>
<accession>A0A0J1IGJ0</accession>
<gene>
    <name evidence="16" type="ORF">ABW02_16645</name>
</gene>
<dbReference type="InterPro" id="IPR013785">
    <property type="entry name" value="Aldolase_TIM"/>
</dbReference>
<dbReference type="InterPro" id="IPR001989">
    <property type="entry name" value="Radical_activat_CS"/>
</dbReference>
<comment type="subcellular location">
    <subcellularLocation>
        <location evidence="2 14">Cytoplasm</location>
    </subcellularLocation>
</comment>
<dbReference type="NCBIfam" id="TIGR02493">
    <property type="entry name" value="PFLA"/>
    <property type="match status" value="1"/>
</dbReference>
<evidence type="ECO:0000256" key="13">
    <source>
        <dbReference type="ARBA" id="ARBA00047533"/>
    </source>
</evidence>
<dbReference type="CDD" id="cd01335">
    <property type="entry name" value="Radical_SAM"/>
    <property type="match status" value="1"/>
</dbReference>
<dbReference type="Pfam" id="PF04055">
    <property type="entry name" value="Radical_SAM"/>
    <property type="match status" value="1"/>
</dbReference>
<protein>
    <recommendedName>
        <fullName evidence="5 14">Pyruvate formate-lyase-activating enzyme</fullName>
        <ecNumber evidence="4 14">1.97.1.4</ecNumber>
    </recommendedName>
</protein>
<evidence type="ECO:0000313" key="17">
    <source>
        <dbReference type="Proteomes" id="UP000036045"/>
    </source>
</evidence>
<keyword evidence="12 14" id="KW-0411">Iron-sulfur</keyword>
<dbReference type="GO" id="GO:0016829">
    <property type="term" value="F:lyase activity"/>
    <property type="evidence" value="ECO:0007669"/>
    <property type="project" value="UniProtKB-KW"/>
</dbReference>
<evidence type="ECO:0000256" key="14">
    <source>
        <dbReference type="RuleBase" id="RU362053"/>
    </source>
</evidence>
<dbReference type="SFLD" id="SFLDG01066">
    <property type="entry name" value="organic_radical-activating_enz"/>
    <property type="match status" value="1"/>
</dbReference>
<dbReference type="PANTHER" id="PTHR30352:SF5">
    <property type="entry name" value="PYRUVATE FORMATE-LYASE 1-ACTIVATING ENZYME"/>
    <property type="match status" value="1"/>
</dbReference>
<keyword evidence="17" id="KW-1185">Reference proteome</keyword>
<keyword evidence="8 14" id="KW-0949">S-adenosyl-L-methionine</keyword>
<dbReference type="PROSITE" id="PS51918">
    <property type="entry name" value="RADICAL_SAM"/>
    <property type="match status" value="1"/>
</dbReference>
<evidence type="ECO:0000256" key="8">
    <source>
        <dbReference type="ARBA" id="ARBA00022691"/>
    </source>
</evidence>
<name>A0A0J1IGJ0_NIACI</name>
<keyword evidence="11 14" id="KW-0408">Iron</keyword>
<dbReference type="SFLD" id="SFLDF00278">
    <property type="entry name" value="pyruvate_formate-lyase_activas"/>
    <property type="match status" value="1"/>
</dbReference>
<dbReference type="RefSeq" id="WP_047943406.1">
    <property type="nucleotide sequence ID" value="NZ_CP053989.1"/>
</dbReference>
<dbReference type="InterPro" id="IPR034465">
    <property type="entry name" value="Pyruvate_for-lyase_activase"/>
</dbReference>
<dbReference type="PATRIC" id="fig|1397.4.peg.1525"/>
<keyword evidence="16" id="KW-0670">Pyruvate</keyword>
<evidence type="ECO:0000256" key="1">
    <source>
        <dbReference type="ARBA" id="ARBA00003141"/>
    </source>
</evidence>
<organism evidence="16 17">
    <name type="scientific">Niallia circulans</name>
    <name type="common">Bacillus circulans</name>
    <dbReference type="NCBI Taxonomy" id="1397"/>
    <lineage>
        <taxon>Bacteria</taxon>
        <taxon>Bacillati</taxon>
        <taxon>Bacillota</taxon>
        <taxon>Bacilli</taxon>
        <taxon>Bacillales</taxon>
        <taxon>Bacillaceae</taxon>
        <taxon>Niallia</taxon>
    </lineage>
</organism>
<dbReference type="InterPro" id="IPR034457">
    <property type="entry name" value="Organic_radical-activating"/>
</dbReference>
<evidence type="ECO:0000256" key="9">
    <source>
        <dbReference type="ARBA" id="ARBA00022723"/>
    </source>
</evidence>
<evidence type="ECO:0000256" key="3">
    <source>
        <dbReference type="ARBA" id="ARBA00009777"/>
    </source>
</evidence>
<dbReference type="InterPro" id="IPR040074">
    <property type="entry name" value="BssD/PflA/YjjW"/>
</dbReference>
<dbReference type="GO" id="GO:0043365">
    <property type="term" value="F:[formate-C-acetyltransferase]-activating enzyme activity"/>
    <property type="evidence" value="ECO:0007669"/>
    <property type="project" value="UniProtKB-UniRule"/>
</dbReference>
<comment type="similarity">
    <text evidence="3 14">Belongs to the organic radical-activating enzymes family.</text>
</comment>
<evidence type="ECO:0000313" key="16">
    <source>
        <dbReference type="EMBL" id="KLV25066.1"/>
    </source>
</evidence>
<feature type="domain" description="Radical SAM core" evidence="15">
    <location>
        <begin position="14"/>
        <end position="241"/>
    </location>
</feature>
<dbReference type="GO" id="GO:0005737">
    <property type="term" value="C:cytoplasm"/>
    <property type="evidence" value="ECO:0007669"/>
    <property type="project" value="UniProtKB-SubCell"/>
</dbReference>
<dbReference type="SUPFAM" id="SSF102114">
    <property type="entry name" value="Radical SAM enzymes"/>
    <property type="match status" value="1"/>
</dbReference>
<keyword evidence="7 14" id="KW-0963">Cytoplasm</keyword>
<comment type="caution">
    <text evidence="16">The sequence shown here is derived from an EMBL/GenBank/DDBJ whole genome shotgun (WGS) entry which is preliminary data.</text>
</comment>
<evidence type="ECO:0000256" key="2">
    <source>
        <dbReference type="ARBA" id="ARBA00004496"/>
    </source>
</evidence>
<evidence type="ECO:0000256" key="10">
    <source>
        <dbReference type="ARBA" id="ARBA00023002"/>
    </source>
</evidence>
<comment type="cofactor">
    <cofactor evidence="14">
        <name>[4Fe-4S] cluster</name>
        <dbReference type="ChEBI" id="CHEBI:49883"/>
    </cofactor>
    <text evidence="14">Binds 1 [4Fe-4S] cluster. The cluster is coordinated with 3 cysteines and an exchangeable S-adenosyl-L-methionine.</text>
</comment>
<dbReference type="GeneID" id="56349630"/>
<evidence type="ECO:0000256" key="4">
    <source>
        <dbReference type="ARBA" id="ARBA00012303"/>
    </source>
</evidence>
<comment type="catalytic activity">
    <reaction evidence="13 14">
        <text>glycyl-[formate C-acetyltransferase] + reduced [flavodoxin] + S-adenosyl-L-methionine = glycin-2-yl radical-[formate C-acetyltransferase] + semiquinone [flavodoxin] + 5'-deoxyadenosine + L-methionine + H(+)</text>
        <dbReference type="Rhea" id="RHEA:19225"/>
        <dbReference type="Rhea" id="RHEA-COMP:10622"/>
        <dbReference type="Rhea" id="RHEA-COMP:12190"/>
        <dbReference type="Rhea" id="RHEA-COMP:12191"/>
        <dbReference type="Rhea" id="RHEA-COMP:14480"/>
        <dbReference type="ChEBI" id="CHEBI:15378"/>
        <dbReference type="ChEBI" id="CHEBI:17319"/>
        <dbReference type="ChEBI" id="CHEBI:29947"/>
        <dbReference type="ChEBI" id="CHEBI:32722"/>
        <dbReference type="ChEBI" id="CHEBI:57618"/>
        <dbReference type="ChEBI" id="CHEBI:57844"/>
        <dbReference type="ChEBI" id="CHEBI:59789"/>
        <dbReference type="ChEBI" id="CHEBI:140311"/>
        <dbReference type="EC" id="1.97.1.4"/>
    </reaction>
</comment>
<dbReference type="GO" id="GO:0046872">
    <property type="term" value="F:metal ion binding"/>
    <property type="evidence" value="ECO:0007669"/>
    <property type="project" value="UniProtKB-UniRule"/>
</dbReference>
<evidence type="ECO:0000256" key="5">
    <source>
        <dbReference type="ARBA" id="ARBA00021356"/>
    </source>
</evidence>
<dbReference type="EC" id="1.97.1.4" evidence="4 14"/>
<proteinExistence type="inferred from homology"/>
<evidence type="ECO:0000259" key="15">
    <source>
        <dbReference type="PROSITE" id="PS51918"/>
    </source>
</evidence>
<dbReference type="PANTHER" id="PTHR30352">
    <property type="entry name" value="PYRUVATE FORMATE-LYASE-ACTIVATING ENZYME"/>
    <property type="match status" value="1"/>
</dbReference>
<comment type="function">
    <text evidence="1 14">Activation of pyruvate formate-lyase under anaerobic conditions by generation of an organic free radical, using S-adenosylmethionine and reduced flavodoxin as cosubstrates to produce 5'-deoxy-adenosine.</text>
</comment>
<dbReference type="InterPro" id="IPR012838">
    <property type="entry name" value="PFL1_activating"/>
</dbReference>
<evidence type="ECO:0000256" key="12">
    <source>
        <dbReference type="ARBA" id="ARBA00023014"/>
    </source>
</evidence>
<dbReference type="InterPro" id="IPR058240">
    <property type="entry name" value="rSAM_sf"/>
</dbReference>
<evidence type="ECO:0000256" key="7">
    <source>
        <dbReference type="ARBA" id="ARBA00022490"/>
    </source>
</evidence>
<evidence type="ECO:0000256" key="6">
    <source>
        <dbReference type="ARBA" id="ARBA00022485"/>
    </source>
</evidence>